<dbReference type="EMBL" id="RBUT01000180">
    <property type="protein sequence ID" value="RMV42910.1"/>
    <property type="molecule type" value="Genomic_DNA"/>
</dbReference>
<name>A0A3M6CGM0_9PSED</name>
<feature type="region of interest" description="Disordered" evidence="2">
    <location>
        <begin position="162"/>
        <end position="204"/>
    </location>
</feature>
<keyword evidence="1" id="KW-0732">Signal</keyword>
<reference evidence="4 5" key="1">
    <citation type="submission" date="2018-08" db="EMBL/GenBank/DDBJ databases">
        <title>Recombination of ecologically and evolutionarily significant loci maintains genetic cohesion in the Pseudomonas syringae species complex.</title>
        <authorList>
            <person name="Dillon M."/>
            <person name="Thakur S."/>
            <person name="Almeida R.N.D."/>
            <person name="Weir B.S."/>
            <person name="Guttman D.S."/>
        </authorList>
    </citation>
    <scope>NUCLEOTIDE SEQUENCE [LARGE SCALE GENOMIC DNA]</scope>
    <source>
        <strain evidence="4 5">ICMP 3263</strain>
    </source>
</reference>
<dbReference type="Pfam" id="PF13778">
    <property type="entry name" value="DUF4174"/>
    <property type="match status" value="1"/>
</dbReference>
<evidence type="ECO:0000313" key="5">
    <source>
        <dbReference type="Proteomes" id="UP000279173"/>
    </source>
</evidence>
<comment type="caution">
    <text evidence="4">The sequence shown here is derived from an EMBL/GenBank/DDBJ whole genome shotgun (WGS) entry which is preliminary data.</text>
</comment>
<organism evidence="4 5">
    <name type="scientific">Pseudomonas syringae pv. helianthi</name>
    <dbReference type="NCBI Taxonomy" id="251654"/>
    <lineage>
        <taxon>Bacteria</taxon>
        <taxon>Pseudomonadati</taxon>
        <taxon>Pseudomonadota</taxon>
        <taxon>Gammaproteobacteria</taxon>
        <taxon>Pseudomonadales</taxon>
        <taxon>Pseudomonadaceae</taxon>
        <taxon>Pseudomonas</taxon>
    </lineage>
</organism>
<dbReference type="InterPro" id="IPR025232">
    <property type="entry name" value="DUF4174"/>
</dbReference>
<dbReference type="Proteomes" id="UP000279173">
    <property type="component" value="Unassembled WGS sequence"/>
</dbReference>
<dbReference type="AlphaFoldDB" id="A0A3M6CGM0"/>
<evidence type="ECO:0000313" key="4">
    <source>
        <dbReference type="EMBL" id="RMV42910.1"/>
    </source>
</evidence>
<evidence type="ECO:0000256" key="2">
    <source>
        <dbReference type="SAM" id="MobiDB-lite"/>
    </source>
</evidence>
<proteinExistence type="predicted"/>
<accession>A0A3M6CGM0</accession>
<gene>
    <name evidence="4" type="ORF">ALP10_04585</name>
</gene>
<protein>
    <recommendedName>
        <fullName evidence="3">DUF4174 domain-containing protein</fullName>
    </recommendedName>
</protein>
<evidence type="ECO:0000259" key="3">
    <source>
        <dbReference type="Pfam" id="PF13778"/>
    </source>
</evidence>
<feature type="domain" description="DUF4174" evidence="3">
    <location>
        <begin position="49"/>
        <end position="171"/>
    </location>
</feature>
<evidence type="ECO:0000256" key="1">
    <source>
        <dbReference type="ARBA" id="ARBA00022729"/>
    </source>
</evidence>
<sequence length="204" mass="22125">MRSRPSVSKPNFRYRPWAASLSTYTVNSTRRRFIQLSAMSNAVASKFEPLAQERGKSRSLIVIAPSPVDPALVSLKKALDEPANREAFAQRNMVLFTVVNTIGERNGKSMDPQSTMALIRELKLGAGVGTKVILVGKDGEKKIDKTIGKSESIDPKEIFATIDQMPMREKEASAPPPEPEAKPAPAEKPGKPVKGGAPGKTLDD</sequence>